<feature type="transmembrane region" description="Helical" evidence="1">
    <location>
        <begin position="56"/>
        <end position="73"/>
    </location>
</feature>
<feature type="transmembrane region" description="Helical" evidence="1">
    <location>
        <begin position="20"/>
        <end position="36"/>
    </location>
</feature>
<sequence length="331" mass="35029">MPAKEIQGGDVIGAQVRRAVVGSISLAVVFTLWVVLSKESRTVEAQLPWQDDPFDILTSFDFVLPPVVVAVIVTRSVVLSSPGPTPIRRALELLRACAVLMALCGVTELSYWVAVLLGLHRSEWDTSTGWAIGGLSVLSVATVGAGMWLARATGAIRKSGQPSPHPDWLDDAVAAAVIVAGVSGPLRNPAQHFVVWVDQHVVALIRRRPALAGLALATVLSLPFVIVKWRVEHYPAVLLVLSFLLPVEAICAALWVAGRIISIPASARRQHPLGSTVAVGGCLGGVAVFAFHDALLTHPNPSGALLLLLGASLAAAVLTLFTYLALKRARH</sequence>
<keyword evidence="1" id="KW-0472">Membrane</keyword>
<feature type="transmembrane region" description="Helical" evidence="1">
    <location>
        <begin position="93"/>
        <end position="117"/>
    </location>
</feature>
<gene>
    <name evidence="2" type="ORF">Rai3103_07115</name>
</gene>
<protein>
    <submittedName>
        <fullName evidence="2">Uncharacterized protein</fullName>
    </submittedName>
</protein>
<dbReference type="EMBL" id="CP045725">
    <property type="protein sequence ID" value="QGF23475.1"/>
    <property type="molecule type" value="Genomic_DNA"/>
</dbReference>
<evidence type="ECO:0000313" key="2">
    <source>
        <dbReference type="EMBL" id="QGF23475.1"/>
    </source>
</evidence>
<feature type="transmembrane region" description="Helical" evidence="1">
    <location>
        <begin position="304"/>
        <end position="326"/>
    </location>
</feature>
<accession>A0A5Q2FFL8</accession>
<name>A0A5Q2FFL8_9ACTN</name>
<dbReference type="RefSeq" id="WP_153572006.1">
    <property type="nucleotide sequence ID" value="NZ_CP045725.1"/>
</dbReference>
<feature type="transmembrane region" description="Helical" evidence="1">
    <location>
        <begin position="210"/>
        <end position="231"/>
    </location>
</feature>
<organism evidence="2 3">
    <name type="scientific">Raineyella fluvialis</name>
    <dbReference type="NCBI Taxonomy" id="2662261"/>
    <lineage>
        <taxon>Bacteria</taxon>
        <taxon>Bacillati</taxon>
        <taxon>Actinomycetota</taxon>
        <taxon>Actinomycetes</taxon>
        <taxon>Propionibacteriales</taxon>
        <taxon>Propionibacteriaceae</taxon>
        <taxon>Raineyella</taxon>
    </lineage>
</organism>
<evidence type="ECO:0000256" key="1">
    <source>
        <dbReference type="SAM" id="Phobius"/>
    </source>
</evidence>
<reference evidence="2 3" key="1">
    <citation type="submission" date="2019-10" db="EMBL/GenBank/DDBJ databases">
        <title>Genomic analysis of Raineyella sp. CBA3103.</title>
        <authorList>
            <person name="Roh S.W."/>
        </authorList>
    </citation>
    <scope>NUCLEOTIDE SEQUENCE [LARGE SCALE GENOMIC DNA]</scope>
    <source>
        <strain evidence="2 3">CBA3103</strain>
    </source>
</reference>
<dbReference type="Proteomes" id="UP000386847">
    <property type="component" value="Chromosome"/>
</dbReference>
<dbReference type="AlphaFoldDB" id="A0A5Q2FFL8"/>
<proteinExistence type="predicted"/>
<feature type="transmembrane region" description="Helical" evidence="1">
    <location>
        <begin position="237"/>
        <end position="261"/>
    </location>
</feature>
<feature type="transmembrane region" description="Helical" evidence="1">
    <location>
        <begin position="129"/>
        <end position="150"/>
    </location>
</feature>
<evidence type="ECO:0000313" key="3">
    <source>
        <dbReference type="Proteomes" id="UP000386847"/>
    </source>
</evidence>
<dbReference type="KEGG" id="rain:Rai3103_07115"/>
<keyword evidence="1" id="KW-0812">Transmembrane</keyword>
<feature type="transmembrane region" description="Helical" evidence="1">
    <location>
        <begin position="273"/>
        <end position="292"/>
    </location>
</feature>
<keyword evidence="1" id="KW-1133">Transmembrane helix</keyword>
<keyword evidence="3" id="KW-1185">Reference proteome</keyword>